<name>A0A0C5VLW0_9GAMM</name>
<gene>
    <name evidence="1" type="ORF">YC6258_03220</name>
</gene>
<dbReference type="PROSITE" id="PS51257">
    <property type="entry name" value="PROKAR_LIPOPROTEIN"/>
    <property type="match status" value="1"/>
</dbReference>
<organism evidence="1 2">
    <name type="scientific">Gynuella sunshinyii YC6258</name>
    <dbReference type="NCBI Taxonomy" id="1445510"/>
    <lineage>
        <taxon>Bacteria</taxon>
        <taxon>Pseudomonadati</taxon>
        <taxon>Pseudomonadota</taxon>
        <taxon>Gammaproteobacteria</taxon>
        <taxon>Oceanospirillales</taxon>
        <taxon>Saccharospirillaceae</taxon>
        <taxon>Gynuella</taxon>
    </lineage>
</organism>
<dbReference type="HOGENOM" id="CLU_1684091_0_0_6"/>
<keyword evidence="2" id="KW-1185">Reference proteome</keyword>
<evidence type="ECO:0000313" key="1">
    <source>
        <dbReference type="EMBL" id="AJQ95256.1"/>
    </source>
</evidence>
<dbReference type="RefSeq" id="WP_044617590.1">
    <property type="nucleotide sequence ID" value="NZ_CP007142.1"/>
</dbReference>
<dbReference type="EMBL" id="CP007142">
    <property type="protein sequence ID" value="AJQ95256.1"/>
    <property type="molecule type" value="Genomic_DNA"/>
</dbReference>
<dbReference type="KEGG" id="gsn:YC6258_03220"/>
<evidence type="ECO:0008006" key="3">
    <source>
        <dbReference type="Google" id="ProtNLM"/>
    </source>
</evidence>
<dbReference type="Gene3D" id="3.30.160.150">
    <property type="entry name" value="Lipoprotein like domain"/>
    <property type="match status" value="1"/>
</dbReference>
<proteinExistence type="predicted"/>
<dbReference type="Proteomes" id="UP000032266">
    <property type="component" value="Chromosome"/>
</dbReference>
<dbReference type="STRING" id="1445510.YC6258_03220"/>
<reference evidence="1 2" key="1">
    <citation type="submission" date="2014-01" db="EMBL/GenBank/DDBJ databases">
        <title>Full genme sequencing of cellulolytic bacterium Gynuella sunshinyii YC6258T gen. nov., sp. nov.</title>
        <authorList>
            <person name="Khan H."/>
            <person name="Chung E.J."/>
            <person name="Chung Y.R."/>
        </authorList>
    </citation>
    <scope>NUCLEOTIDE SEQUENCE [LARGE SCALE GENOMIC DNA]</scope>
    <source>
        <strain evidence="1 2">YC6258</strain>
    </source>
</reference>
<protein>
    <recommendedName>
        <fullName evidence="3">LPS-assembly lipoprotein LptE</fullName>
    </recommendedName>
</protein>
<dbReference type="AlphaFoldDB" id="A0A0C5VLW0"/>
<accession>A0A0C5VLW0</accession>
<evidence type="ECO:0000313" key="2">
    <source>
        <dbReference type="Proteomes" id="UP000032266"/>
    </source>
</evidence>
<sequence length="156" mass="17763">MHRFLVILFPLLLTACGFTLDKPVENHLPDQMALVTQRAGEFEKILQQTFSYQGTQLITDSTDLPLALVVKKQQQYDRYVGNSSMALTIEITVQVNNSDGKLIVFPQVFVKEATVQFNANDEKNKRLMIDSQRTQLFSAIARDIYDFLTSQNLDSD</sequence>